<dbReference type="InterPro" id="IPR036291">
    <property type="entry name" value="NAD(P)-bd_dom_sf"/>
</dbReference>
<keyword evidence="2" id="KW-1185">Reference proteome</keyword>
<accession>A0A1T4YDX5</accession>
<evidence type="ECO:0000313" key="2">
    <source>
        <dbReference type="Proteomes" id="UP000190042"/>
    </source>
</evidence>
<dbReference type="InterPro" id="IPR020082">
    <property type="entry name" value="S-Ado-L-homoCys_hydrolase_CS"/>
</dbReference>
<dbReference type="RefSeq" id="WP_009497346.1">
    <property type="nucleotide sequence ID" value="NZ_FUYJ01000004.1"/>
</dbReference>
<dbReference type="EMBL" id="FUYJ01000004">
    <property type="protein sequence ID" value="SKA99890.1"/>
    <property type="molecule type" value="Genomic_DNA"/>
</dbReference>
<sequence>MTKWLVVGKDQRLKMANDILLEQNYSSRYVAADAFNEELKQVLTEWQPDQIILPLLPMKDPIPPELLGPSMKVFTGQASQEWLNQLDEKKVRHANYLHYEPFIWQNARLTAEAFVQVFYEQTKRQIAGKHFYVAGFGRVGKAVAQVLRNLQATVTIAARSDEQLAEAAIAGYEPLRLTERTVFSNGYLVNTIPSQWLDPEKSGETRIFDLASAPGCLKPSYSSEYYTIHLKLPGIHFPVDAAAALVEAILRMDIEERGVTCLKENESD</sequence>
<name>A0A1T4YDX5_9BACL</name>
<dbReference type="Gene3D" id="3.40.50.720">
    <property type="entry name" value="NAD(P)-binding Rossmann-like Domain"/>
    <property type="match status" value="1"/>
</dbReference>
<evidence type="ECO:0000313" key="1">
    <source>
        <dbReference type="EMBL" id="SKA99890.1"/>
    </source>
</evidence>
<dbReference type="PROSITE" id="PS00739">
    <property type="entry name" value="ADOHCYASE_2"/>
    <property type="match status" value="1"/>
</dbReference>
<proteinExistence type="predicted"/>
<dbReference type="SUPFAM" id="SSF51735">
    <property type="entry name" value="NAD(P)-binding Rossmann-fold domains"/>
    <property type="match status" value="1"/>
</dbReference>
<gene>
    <name evidence="1" type="ORF">SAMN04244570_2343</name>
</gene>
<protein>
    <submittedName>
        <fullName evidence="1">Dipicolinate synthase subunit A</fullName>
    </submittedName>
</protein>
<reference evidence="2" key="1">
    <citation type="submission" date="2017-02" db="EMBL/GenBank/DDBJ databases">
        <authorList>
            <person name="Varghese N."/>
            <person name="Submissions S."/>
        </authorList>
    </citation>
    <scope>NUCLEOTIDE SEQUENCE [LARGE SCALE GENOMIC DNA]</scope>
    <source>
        <strain evidence="2">DSM 23966</strain>
    </source>
</reference>
<dbReference type="Proteomes" id="UP000190042">
    <property type="component" value="Unassembled WGS sequence"/>
</dbReference>
<dbReference type="AlphaFoldDB" id="A0A1T4YDX5"/>
<organism evidence="1 2">
    <name type="scientific">Sporosarcina newyorkensis</name>
    <dbReference type="NCBI Taxonomy" id="759851"/>
    <lineage>
        <taxon>Bacteria</taxon>
        <taxon>Bacillati</taxon>
        <taxon>Bacillota</taxon>
        <taxon>Bacilli</taxon>
        <taxon>Bacillales</taxon>
        <taxon>Caryophanaceae</taxon>
        <taxon>Sporosarcina</taxon>
    </lineage>
</organism>